<reference evidence="2 3" key="1">
    <citation type="submission" date="2016-11" db="EMBL/GenBank/DDBJ databases">
        <authorList>
            <person name="Jaros S."/>
            <person name="Januszkiewicz K."/>
            <person name="Wedrychowicz H."/>
        </authorList>
    </citation>
    <scope>NUCLEOTIDE SEQUENCE [LARGE SCALE GENOMIC DNA]</scope>
    <source>
        <strain evidence="2 3">DSM 10502</strain>
    </source>
</reference>
<evidence type="ECO:0000313" key="3">
    <source>
        <dbReference type="Proteomes" id="UP000184404"/>
    </source>
</evidence>
<keyword evidence="1" id="KW-1133">Transmembrane helix</keyword>
<dbReference type="RefSeq" id="WP_072935823.1">
    <property type="nucleotide sequence ID" value="NZ_FQUG01000006.1"/>
</dbReference>
<dbReference type="Pfam" id="PF14584">
    <property type="entry name" value="DUF4446"/>
    <property type="match status" value="1"/>
</dbReference>
<keyword evidence="1" id="KW-0472">Membrane</keyword>
<feature type="transmembrane region" description="Helical" evidence="1">
    <location>
        <begin position="12"/>
        <end position="32"/>
    </location>
</feature>
<accession>A0A1M4YFW7</accession>
<protein>
    <recommendedName>
        <fullName evidence="4">DUF4446 domain-containing protein</fullName>
    </recommendedName>
</protein>
<dbReference type="Proteomes" id="UP000184404">
    <property type="component" value="Unassembled WGS sequence"/>
</dbReference>
<dbReference type="OrthoDB" id="5244042at2"/>
<keyword evidence="1" id="KW-0812">Transmembrane</keyword>
<dbReference type="AlphaFoldDB" id="A0A1M4YFW7"/>
<keyword evidence="3" id="KW-1185">Reference proteome</keyword>
<evidence type="ECO:0000256" key="1">
    <source>
        <dbReference type="SAM" id="Phobius"/>
    </source>
</evidence>
<gene>
    <name evidence="2" type="ORF">SAMN02745190_01732</name>
</gene>
<dbReference type="STRING" id="1123243.SAMN02745190_01732"/>
<sequence length="166" mass="18476">MNELLKLISDNSSYIILGLSGVSVLLLIVVIYQSISISGLKKRYDKMMTGEETGTSFEKMMLDHIEEVRRVSAANEKLNEKAKDMDALLNLAITKVGVIRFRAFEDMGSDLSYAVALLDSNDDGVILSSIFGREDSRSYVKPIEHGKSSYTLTKEEEEAMRKALNG</sequence>
<evidence type="ECO:0000313" key="2">
    <source>
        <dbReference type="EMBL" id="SHF04412.1"/>
    </source>
</evidence>
<proteinExistence type="predicted"/>
<evidence type="ECO:0008006" key="4">
    <source>
        <dbReference type="Google" id="ProtNLM"/>
    </source>
</evidence>
<dbReference type="EMBL" id="FQUG01000006">
    <property type="protein sequence ID" value="SHF04412.1"/>
    <property type="molecule type" value="Genomic_DNA"/>
</dbReference>
<name>A0A1M4YFW7_9FIRM</name>
<organism evidence="2 3">
    <name type="scientific">Schwartzia succinivorans DSM 10502</name>
    <dbReference type="NCBI Taxonomy" id="1123243"/>
    <lineage>
        <taxon>Bacteria</taxon>
        <taxon>Bacillati</taxon>
        <taxon>Bacillota</taxon>
        <taxon>Negativicutes</taxon>
        <taxon>Selenomonadales</taxon>
        <taxon>Selenomonadaceae</taxon>
        <taxon>Schwartzia</taxon>
    </lineage>
</organism>
<dbReference type="InterPro" id="IPR027981">
    <property type="entry name" value="DUF4446"/>
</dbReference>